<reference evidence="2 3" key="1">
    <citation type="submission" date="2019-10" db="EMBL/GenBank/DDBJ databases">
        <title>Taxonomy of Antarctic Massilia spp.: description of Massilia rubra sp. nov., Massilia aquatica sp. nov., Massilia mucilaginosa sp. nov., Massilia frigida sp. nov. isolated from streams, lakes and regoliths.</title>
        <authorList>
            <person name="Holochova P."/>
            <person name="Sedlacek I."/>
            <person name="Kralova S."/>
            <person name="Maslanova I."/>
            <person name="Busse H.-J."/>
            <person name="Stankova E."/>
            <person name="Vrbovska V."/>
            <person name="Kovarovic V."/>
            <person name="Bartak M."/>
            <person name="Svec P."/>
            <person name="Pantucek R."/>
        </authorList>
    </citation>
    <scope>NUCLEOTIDE SEQUENCE [LARGE SCALE GENOMIC DNA]</scope>
    <source>
        <strain evidence="2 3">CCM 8694</strain>
    </source>
</reference>
<dbReference type="EMBL" id="WHJF01000004">
    <property type="protein sequence ID" value="NHZ61184.1"/>
    <property type="molecule type" value="Genomic_DNA"/>
</dbReference>
<name>A0ABX0MEG5_9BURK</name>
<evidence type="ECO:0008006" key="4">
    <source>
        <dbReference type="Google" id="ProtNLM"/>
    </source>
</evidence>
<evidence type="ECO:0000313" key="3">
    <source>
        <dbReference type="Proteomes" id="UP000610594"/>
    </source>
</evidence>
<evidence type="ECO:0000256" key="1">
    <source>
        <dbReference type="SAM" id="SignalP"/>
    </source>
</evidence>
<accession>A0ABX0MEG5</accession>
<keyword evidence="3" id="KW-1185">Reference proteome</keyword>
<protein>
    <recommendedName>
        <fullName evidence="4">Lipoprotein SmpA/OmlA domain-containing protein</fullName>
    </recommendedName>
</protein>
<dbReference type="RefSeq" id="WP_167235441.1">
    <property type="nucleotide sequence ID" value="NZ_WHJF01000004.1"/>
</dbReference>
<sequence>MRAAAARCAAVLAAALGLAACAQAPAAPPGTQVTAGQVRAILPGQCTRASLLASLGATRKVAFDNGVETWLYQLAVPGGFDEIVVLLDAQGVVRKVRRRAHIPPSQPAS</sequence>
<gene>
    <name evidence="2" type="ORF">F1735_02480</name>
</gene>
<keyword evidence="1" id="KW-0732">Signal</keyword>
<comment type="caution">
    <text evidence="2">The sequence shown here is derived from an EMBL/GenBank/DDBJ whole genome shotgun (WGS) entry which is preliminary data.</text>
</comment>
<feature type="signal peptide" evidence="1">
    <location>
        <begin position="1"/>
        <end position="26"/>
    </location>
</feature>
<organism evidence="2 3">
    <name type="scientific">Massilia genomosp. 1</name>
    <dbReference type="NCBI Taxonomy" id="2609280"/>
    <lineage>
        <taxon>Bacteria</taxon>
        <taxon>Pseudomonadati</taxon>
        <taxon>Pseudomonadota</taxon>
        <taxon>Betaproteobacteria</taxon>
        <taxon>Burkholderiales</taxon>
        <taxon>Oxalobacteraceae</taxon>
        <taxon>Telluria group</taxon>
        <taxon>Massilia</taxon>
    </lineage>
</organism>
<proteinExistence type="predicted"/>
<feature type="chain" id="PRO_5045145902" description="Lipoprotein SmpA/OmlA domain-containing protein" evidence="1">
    <location>
        <begin position="27"/>
        <end position="109"/>
    </location>
</feature>
<dbReference type="PROSITE" id="PS51257">
    <property type="entry name" value="PROKAR_LIPOPROTEIN"/>
    <property type="match status" value="1"/>
</dbReference>
<evidence type="ECO:0000313" key="2">
    <source>
        <dbReference type="EMBL" id="NHZ61184.1"/>
    </source>
</evidence>
<dbReference type="Proteomes" id="UP000610594">
    <property type="component" value="Unassembled WGS sequence"/>
</dbReference>